<feature type="compositionally biased region" description="Low complexity" evidence="1">
    <location>
        <begin position="216"/>
        <end position="237"/>
    </location>
</feature>
<evidence type="ECO:0000313" key="3">
    <source>
        <dbReference type="EMBL" id="MFD1587811.1"/>
    </source>
</evidence>
<dbReference type="EMBL" id="JBHUDJ010000006">
    <property type="protein sequence ID" value="MFD1587811.1"/>
    <property type="molecule type" value="Genomic_DNA"/>
</dbReference>
<proteinExistence type="predicted"/>
<keyword evidence="4" id="KW-1185">Reference proteome</keyword>
<evidence type="ECO:0000256" key="1">
    <source>
        <dbReference type="SAM" id="MobiDB-lite"/>
    </source>
</evidence>
<feature type="transmembrane region" description="Helical" evidence="2">
    <location>
        <begin position="49"/>
        <end position="67"/>
    </location>
</feature>
<feature type="region of interest" description="Disordered" evidence="1">
    <location>
        <begin position="71"/>
        <end position="92"/>
    </location>
</feature>
<protein>
    <recommendedName>
        <fullName evidence="5">DUF4129 domain-containing protein</fullName>
    </recommendedName>
</protein>
<dbReference type="AlphaFoldDB" id="A0ABD6CCR0"/>
<comment type="caution">
    <text evidence="3">The sequence shown here is derived from an EMBL/GenBank/DDBJ whole genome shotgun (WGS) entry which is preliminary data.</text>
</comment>
<gene>
    <name evidence="3" type="ORF">ACFR9U_12535</name>
</gene>
<organism evidence="3 4">
    <name type="scientific">Halorientalis brevis</name>
    <dbReference type="NCBI Taxonomy" id="1126241"/>
    <lineage>
        <taxon>Archaea</taxon>
        <taxon>Methanobacteriati</taxon>
        <taxon>Methanobacteriota</taxon>
        <taxon>Stenosarchaea group</taxon>
        <taxon>Halobacteria</taxon>
        <taxon>Halobacteriales</taxon>
        <taxon>Haloarculaceae</taxon>
        <taxon>Halorientalis</taxon>
    </lineage>
</organism>
<feature type="transmembrane region" description="Helical" evidence="2">
    <location>
        <begin position="7"/>
        <end position="29"/>
    </location>
</feature>
<sequence>MSGRTRLVAVTAGVLLAVASLVVLAPGLLPVSRPHLVSLMDDVANTVGIAGLALVAGAIAVVQGLWSSKTPSAPPAMPVDSTDDGEPAGLVPGAEFDEHLAAAGRIGGRTTEEEAVVREDLRRLATDVYKQVHRCDWETAARAIEEGRWTDDPSAAAFVGGPDAPDVPLRLWFRDVISEDGAFYRQVTRTIRALYALRTEASADVSVTGRDGDLFGGDATSGESEGSGSETTEVTER</sequence>
<dbReference type="InterPro" id="IPR055693">
    <property type="entry name" value="DUF7269"/>
</dbReference>
<dbReference type="Proteomes" id="UP001597119">
    <property type="component" value="Unassembled WGS sequence"/>
</dbReference>
<evidence type="ECO:0000256" key="2">
    <source>
        <dbReference type="SAM" id="Phobius"/>
    </source>
</evidence>
<reference evidence="3 4" key="1">
    <citation type="journal article" date="2019" name="Int. J. Syst. Evol. Microbiol.">
        <title>The Global Catalogue of Microorganisms (GCM) 10K type strain sequencing project: providing services to taxonomists for standard genome sequencing and annotation.</title>
        <authorList>
            <consortium name="The Broad Institute Genomics Platform"/>
            <consortium name="The Broad Institute Genome Sequencing Center for Infectious Disease"/>
            <person name="Wu L."/>
            <person name="Ma J."/>
        </authorList>
    </citation>
    <scope>NUCLEOTIDE SEQUENCE [LARGE SCALE GENOMIC DNA]</scope>
    <source>
        <strain evidence="3 4">CGMCC 1.12125</strain>
    </source>
</reference>
<dbReference type="RefSeq" id="WP_247380612.1">
    <property type="nucleotide sequence ID" value="NZ_JALLGV010000008.1"/>
</dbReference>
<keyword evidence="2" id="KW-1133">Transmembrane helix</keyword>
<name>A0ABD6CCR0_9EURY</name>
<evidence type="ECO:0000313" key="4">
    <source>
        <dbReference type="Proteomes" id="UP001597119"/>
    </source>
</evidence>
<keyword evidence="2" id="KW-0472">Membrane</keyword>
<accession>A0ABD6CCR0</accession>
<keyword evidence="2" id="KW-0812">Transmembrane</keyword>
<feature type="region of interest" description="Disordered" evidence="1">
    <location>
        <begin position="208"/>
        <end position="237"/>
    </location>
</feature>
<evidence type="ECO:0008006" key="5">
    <source>
        <dbReference type="Google" id="ProtNLM"/>
    </source>
</evidence>
<dbReference type="Pfam" id="PF23933">
    <property type="entry name" value="DUF7269"/>
    <property type="match status" value="1"/>
</dbReference>